<evidence type="ECO:0000313" key="3">
    <source>
        <dbReference type="Proteomes" id="UP000527143"/>
    </source>
</evidence>
<sequence length="43" mass="4719">MDRSSDPVDKRARKGLGSVALVVLLIIVTIFVGYNIYYMVTSG</sequence>
<organism evidence="2 3">
    <name type="scientific">Sphingomonas xinjiangensis</name>
    <dbReference type="NCBI Taxonomy" id="643568"/>
    <lineage>
        <taxon>Bacteria</taxon>
        <taxon>Pseudomonadati</taxon>
        <taxon>Pseudomonadota</taxon>
        <taxon>Alphaproteobacteria</taxon>
        <taxon>Sphingomonadales</taxon>
        <taxon>Sphingomonadaceae</taxon>
        <taxon>Sphingomonas</taxon>
    </lineage>
</organism>
<protein>
    <submittedName>
        <fullName evidence="2">Uncharacterized protein</fullName>
    </submittedName>
</protein>
<gene>
    <name evidence="2" type="ORF">FHT02_002179</name>
</gene>
<evidence type="ECO:0000256" key="1">
    <source>
        <dbReference type="SAM" id="Phobius"/>
    </source>
</evidence>
<keyword evidence="1" id="KW-0472">Membrane</keyword>
<accession>A0A840YG33</accession>
<dbReference type="AlphaFoldDB" id="A0A840YG33"/>
<dbReference type="EMBL" id="JACIJF010000005">
    <property type="protein sequence ID" value="MBB5710939.1"/>
    <property type="molecule type" value="Genomic_DNA"/>
</dbReference>
<proteinExistence type="predicted"/>
<evidence type="ECO:0000313" key="2">
    <source>
        <dbReference type="EMBL" id="MBB5710939.1"/>
    </source>
</evidence>
<keyword evidence="1" id="KW-1133">Transmembrane helix</keyword>
<feature type="transmembrane region" description="Helical" evidence="1">
    <location>
        <begin position="20"/>
        <end position="40"/>
    </location>
</feature>
<keyword evidence="3" id="KW-1185">Reference proteome</keyword>
<comment type="caution">
    <text evidence="2">The sequence shown here is derived from an EMBL/GenBank/DDBJ whole genome shotgun (WGS) entry which is preliminary data.</text>
</comment>
<keyword evidence="1" id="KW-0812">Transmembrane</keyword>
<dbReference type="Proteomes" id="UP000527143">
    <property type="component" value="Unassembled WGS sequence"/>
</dbReference>
<name>A0A840YG33_9SPHN</name>
<reference evidence="2 3" key="1">
    <citation type="submission" date="2020-08" db="EMBL/GenBank/DDBJ databases">
        <title>Genomic Encyclopedia of Type Strains, Phase IV (KMG-IV): sequencing the most valuable type-strain genomes for metagenomic binning, comparative biology and taxonomic classification.</title>
        <authorList>
            <person name="Goeker M."/>
        </authorList>
    </citation>
    <scope>NUCLEOTIDE SEQUENCE [LARGE SCALE GENOMIC DNA]</scope>
    <source>
        <strain evidence="2 3">DSM 26736</strain>
    </source>
</reference>
<dbReference type="RefSeq" id="WP_281393165.1">
    <property type="nucleotide sequence ID" value="NZ_JACIJF010000005.1"/>
</dbReference>